<evidence type="ECO:0000313" key="12">
    <source>
        <dbReference type="Proteomes" id="UP000540412"/>
    </source>
</evidence>
<keyword evidence="7" id="KW-0067">ATP-binding</keyword>
<evidence type="ECO:0000256" key="8">
    <source>
        <dbReference type="ARBA" id="ARBA00023012"/>
    </source>
</evidence>
<dbReference type="GO" id="GO:0046983">
    <property type="term" value="F:protein dimerization activity"/>
    <property type="evidence" value="ECO:0007669"/>
    <property type="project" value="InterPro"/>
</dbReference>
<evidence type="ECO:0000256" key="1">
    <source>
        <dbReference type="ARBA" id="ARBA00000085"/>
    </source>
</evidence>
<keyword evidence="6 11" id="KW-0418">Kinase</keyword>
<evidence type="ECO:0000256" key="6">
    <source>
        <dbReference type="ARBA" id="ARBA00022777"/>
    </source>
</evidence>
<dbReference type="Proteomes" id="UP000540412">
    <property type="component" value="Unassembled WGS sequence"/>
</dbReference>
<dbReference type="PANTHER" id="PTHR24421">
    <property type="entry name" value="NITRATE/NITRITE SENSOR PROTEIN NARX-RELATED"/>
    <property type="match status" value="1"/>
</dbReference>
<dbReference type="Gene3D" id="3.30.565.10">
    <property type="entry name" value="Histidine kinase-like ATPase, C-terminal domain"/>
    <property type="match status" value="1"/>
</dbReference>
<keyword evidence="12" id="KW-1185">Reference proteome</keyword>
<evidence type="ECO:0000256" key="9">
    <source>
        <dbReference type="SAM" id="MobiDB-lite"/>
    </source>
</evidence>
<dbReference type="Gene3D" id="1.20.5.1930">
    <property type="match status" value="1"/>
</dbReference>
<organism evidence="11 12">
    <name type="scientific">Nocardia transvalensis</name>
    <dbReference type="NCBI Taxonomy" id="37333"/>
    <lineage>
        <taxon>Bacteria</taxon>
        <taxon>Bacillati</taxon>
        <taxon>Actinomycetota</taxon>
        <taxon>Actinomycetes</taxon>
        <taxon>Mycobacteriales</taxon>
        <taxon>Nocardiaceae</taxon>
        <taxon>Nocardia</taxon>
    </lineage>
</organism>
<evidence type="ECO:0000256" key="7">
    <source>
        <dbReference type="ARBA" id="ARBA00022840"/>
    </source>
</evidence>
<dbReference type="GO" id="GO:0005524">
    <property type="term" value="F:ATP binding"/>
    <property type="evidence" value="ECO:0007669"/>
    <property type="project" value="UniProtKB-KW"/>
</dbReference>
<name>A0A7W9PF34_9NOCA</name>
<evidence type="ECO:0000256" key="3">
    <source>
        <dbReference type="ARBA" id="ARBA00022553"/>
    </source>
</evidence>
<protein>
    <recommendedName>
        <fullName evidence="2">histidine kinase</fullName>
        <ecNumber evidence="2">2.7.13.3</ecNumber>
    </recommendedName>
</protein>
<gene>
    <name evidence="11" type="ORF">BJY24_003861</name>
</gene>
<feature type="region of interest" description="Disordered" evidence="9">
    <location>
        <begin position="1"/>
        <end position="20"/>
    </location>
</feature>
<evidence type="ECO:0000259" key="10">
    <source>
        <dbReference type="Pfam" id="PF07730"/>
    </source>
</evidence>
<feature type="domain" description="Signal transduction histidine kinase subgroup 3 dimerisation and phosphoacceptor" evidence="10">
    <location>
        <begin position="200"/>
        <end position="265"/>
    </location>
</feature>
<sequence>MREPADTSVPGVRRDAGRVDGDSGGVTRGIEWVLSARSVPVRLVVLPALAVGCLLWLTGSASAVDWVIGMGAILASVAGVRWPMAASLLTTGLLVCGFEFGDTGPVVAKVAAGVALTELAARQGNWRQWVGAAALAGAYLLHQTGGAGAVGYRAVVMAGLPLLIGGLLRGALDNAVRARRATAEIARQRTAEIAAARAAERTAIARELHDLIAHHVSSTVLRVGVARHALPDAPPAVREVLDDIHASGKDTLTDLRKLVTVLRDPGAGESFVAAADLPAALEAVVTRTRRLGPSVQAEIGDVGAVDALSALTLLRLTQEGLANVVEHGGRGAAARLVIGVEGGVDFLLTNTIAVSETDCAATGIGLIGLSERVELLGGALTAGPTPAGWRLAAHLPGRAS</sequence>
<comment type="caution">
    <text evidence="11">The sequence shown here is derived from an EMBL/GenBank/DDBJ whole genome shotgun (WGS) entry which is preliminary data.</text>
</comment>
<dbReference type="Pfam" id="PF07730">
    <property type="entry name" value="HisKA_3"/>
    <property type="match status" value="1"/>
</dbReference>
<dbReference type="InterPro" id="IPR036890">
    <property type="entry name" value="HATPase_C_sf"/>
</dbReference>
<evidence type="ECO:0000256" key="2">
    <source>
        <dbReference type="ARBA" id="ARBA00012438"/>
    </source>
</evidence>
<dbReference type="AlphaFoldDB" id="A0A7W9PF34"/>
<dbReference type="InterPro" id="IPR011712">
    <property type="entry name" value="Sig_transdc_His_kin_sub3_dim/P"/>
</dbReference>
<dbReference type="GO" id="GO:0016020">
    <property type="term" value="C:membrane"/>
    <property type="evidence" value="ECO:0007669"/>
    <property type="project" value="InterPro"/>
</dbReference>
<keyword evidence="4" id="KW-0808">Transferase</keyword>
<reference evidence="11 12" key="1">
    <citation type="submission" date="2020-08" db="EMBL/GenBank/DDBJ databases">
        <title>Sequencing the genomes of 1000 actinobacteria strains.</title>
        <authorList>
            <person name="Klenk H.-P."/>
        </authorList>
    </citation>
    <scope>NUCLEOTIDE SEQUENCE [LARGE SCALE GENOMIC DNA]</scope>
    <source>
        <strain evidence="11 12">DSM 43582</strain>
    </source>
</reference>
<evidence type="ECO:0000313" key="11">
    <source>
        <dbReference type="EMBL" id="MBB5914994.1"/>
    </source>
</evidence>
<dbReference type="GO" id="GO:0000155">
    <property type="term" value="F:phosphorelay sensor kinase activity"/>
    <property type="evidence" value="ECO:0007669"/>
    <property type="project" value="InterPro"/>
</dbReference>
<accession>A0A7W9PF34</accession>
<proteinExistence type="predicted"/>
<keyword evidence="8" id="KW-0902">Two-component regulatory system</keyword>
<keyword evidence="3" id="KW-0597">Phosphoprotein</keyword>
<evidence type="ECO:0000256" key="5">
    <source>
        <dbReference type="ARBA" id="ARBA00022741"/>
    </source>
</evidence>
<dbReference type="EMBL" id="JACHIT010000001">
    <property type="protein sequence ID" value="MBB5914994.1"/>
    <property type="molecule type" value="Genomic_DNA"/>
</dbReference>
<dbReference type="InterPro" id="IPR050482">
    <property type="entry name" value="Sensor_HK_TwoCompSys"/>
</dbReference>
<comment type="catalytic activity">
    <reaction evidence="1">
        <text>ATP + protein L-histidine = ADP + protein N-phospho-L-histidine.</text>
        <dbReference type="EC" id="2.7.13.3"/>
    </reaction>
</comment>
<dbReference type="EC" id="2.7.13.3" evidence="2"/>
<keyword evidence="5" id="KW-0547">Nucleotide-binding</keyword>
<dbReference type="RefSeq" id="WP_083905213.1">
    <property type="nucleotide sequence ID" value="NZ_JACHIT010000001.1"/>
</dbReference>
<evidence type="ECO:0000256" key="4">
    <source>
        <dbReference type="ARBA" id="ARBA00022679"/>
    </source>
</evidence>
<dbReference type="PANTHER" id="PTHR24421:SF10">
    <property type="entry name" value="NITRATE_NITRITE SENSOR PROTEIN NARQ"/>
    <property type="match status" value="1"/>
</dbReference>